<evidence type="ECO:0000313" key="2">
    <source>
        <dbReference type="EMBL" id="KAJ8338745.1"/>
    </source>
</evidence>
<feature type="region of interest" description="Disordered" evidence="1">
    <location>
        <begin position="61"/>
        <end position="82"/>
    </location>
</feature>
<keyword evidence="3" id="KW-1185">Reference proteome</keyword>
<name>A0A9Q1IFK2_SYNKA</name>
<evidence type="ECO:0000313" key="3">
    <source>
        <dbReference type="Proteomes" id="UP001152622"/>
    </source>
</evidence>
<dbReference type="AlphaFoldDB" id="A0A9Q1IFK2"/>
<sequence>MWSLNGAWLYTLNTDCVNYIIVEDENDVLVVLAFRAWEKCSEGAVGAGAYPSMHWVSGRNTPPRGQVANPSQGWRGCDSQCF</sequence>
<evidence type="ECO:0000256" key="1">
    <source>
        <dbReference type="SAM" id="MobiDB-lite"/>
    </source>
</evidence>
<protein>
    <submittedName>
        <fullName evidence="2">Uncharacterized protein</fullName>
    </submittedName>
</protein>
<comment type="caution">
    <text evidence="2">The sequence shown here is derived from an EMBL/GenBank/DDBJ whole genome shotgun (WGS) entry which is preliminary data.</text>
</comment>
<gene>
    <name evidence="2" type="ORF">SKAU_G00355310</name>
</gene>
<reference evidence="2" key="1">
    <citation type="journal article" date="2023" name="Science">
        <title>Genome structures resolve the early diversification of teleost fishes.</title>
        <authorList>
            <person name="Parey E."/>
            <person name="Louis A."/>
            <person name="Montfort J."/>
            <person name="Bouchez O."/>
            <person name="Roques C."/>
            <person name="Iampietro C."/>
            <person name="Lluch J."/>
            <person name="Castinel A."/>
            <person name="Donnadieu C."/>
            <person name="Desvignes T."/>
            <person name="Floi Bucao C."/>
            <person name="Jouanno E."/>
            <person name="Wen M."/>
            <person name="Mejri S."/>
            <person name="Dirks R."/>
            <person name="Jansen H."/>
            <person name="Henkel C."/>
            <person name="Chen W.J."/>
            <person name="Zahm M."/>
            <person name="Cabau C."/>
            <person name="Klopp C."/>
            <person name="Thompson A.W."/>
            <person name="Robinson-Rechavi M."/>
            <person name="Braasch I."/>
            <person name="Lecointre G."/>
            <person name="Bobe J."/>
            <person name="Postlethwait J.H."/>
            <person name="Berthelot C."/>
            <person name="Roest Crollius H."/>
            <person name="Guiguen Y."/>
        </authorList>
    </citation>
    <scope>NUCLEOTIDE SEQUENCE</scope>
    <source>
        <strain evidence="2">WJC10195</strain>
    </source>
</reference>
<dbReference type="EMBL" id="JAINUF010000017">
    <property type="protein sequence ID" value="KAJ8338745.1"/>
    <property type="molecule type" value="Genomic_DNA"/>
</dbReference>
<dbReference type="Proteomes" id="UP001152622">
    <property type="component" value="Chromosome 17"/>
</dbReference>
<organism evidence="2 3">
    <name type="scientific">Synaphobranchus kaupii</name>
    <name type="common">Kaup's arrowtooth eel</name>
    <dbReference type="NCBI Taxonomy" id="118154"/>
    <lineage>
        <taxon>Eukaryota</taxon>
        <taxon>Metazoa</taxon>
        <taxon>Chordata</taxon>
        <taxon>Craniata</taxon>
        <taxon>Vertebrata</taxon>
        <taxon>Euteleostomi</taxon>
        <taxon>Actinopterygii</taxon>
        <taxon>Neopterygii</taxon>
        <taxon>Teleostei</taxon>
        <taxon>Anguilliformes</taxon>
        <taxon>Synaphobranchidae</taxon>
        <taxon>Synaphobranchus</taxon>
    </lineage>
</organism>
<accession>A0A9Q1IFK2</accession>
<proteinExistence type="predicted"/>